<sequence>MLFAFFKKIVSRSSLPVLNGDGSGVTKNGSGECGERQGASGYGVNDGEWTGSTSRFQENFRTYCQRWCSYQKVSGHDILKRNKLTKDGKAALLFTPSEIKFGEQQHQYTLFVKFSTGKPRSEEIRAYLRQNYRTSGLVNTSGLDGRHDLIVMSSYEDVGEPWHHDLDSLGGVLDLTSRKSLSKIYVWIGISHLNIFYYNEGFQRLIGDEIEKYLKAHERKVSLARPAYARILIELAEKVQSDKTVEKTFEESANKLHRVDVADKPLEEEHKWRWGIPKCGNSVRGGVEVKA</sequence>
<reference evidence="1" key="1">
    <citation type="submission" date="2021-01" db="UniProtKB">
        <authorList>
            <consortium name="EnsemblPlants"/>
        </authorList>
    </citation>
    <scope>IDENTIFICATION</scope>
</reference>
<dbReference type="Proteomes" id="UP000594263">
    <property type="component" value="Unplaced"/>
</dbReference>
<keyword evidence="2" id="KW-1185">Reference proteome</keyword>
<name>A0A7N0ZYG5_KALFE</name>
<dbReference type="AlphaFoldDB" id="A0A7N0ZYG5"/>
<dbReference type="EnsemblPlants" id="Kaladp0054s0017.1.v1.1">
    <property type="protein sequence ID" value="Kaladp0054s0017.1.v1.1"/>
    <property type="gene ID" value="Kaladp0054s0017.v1.1"/>
</dbReference>
<evidence type="ECO:0000313" key="2">
    <source>
        <dbReference type="Proteomes" id="UP000594263"/>
    </source>
</evidence>
<dbReference type="Gramene" id="Kaladp0054s0017.1.v1.1">
    <property type="protein sequence ID" value="Kaladp0054s0017.1.v1.1"/>
    <property type="gene ID" value="Kaladp0054s0017.v1.1"/>
</dbReference>
<dbReference type="PANTHER" id="PTHR31286:SF180">
    <property type="entry name" value="OS10G0362600 PROTEIN"/>
    <property type="match status" value="1"/>
</dbReference>
<proteinExistence type="predicted"/>
<dbReference type="InterPro" id="IPR040256">
    <property type="entry name" value="At4g02000-like"/>
</dbReference>
<organism evidence="1 2">
    <name type="scientific">Kalanchoe fedtschenkoi</name>
    <name type="common">Lavender scallops</name>
    <name type="synonym">South American air plant</name>
    <dbReference type="NCBI Taxonomy" id="63787"/>
    <lineage>
        <taxon>Eukaryota</taxon>
        <taxon>Viridiplantae</taxon>
        <taxon>Streptophyta</taxon>
        <taxon>Embryophyta</taxon>
        <taxon>Tracheophyta</taxon>
        <taxon>Spermatophyta</taxon>
        <taxon>Magnoliopsida</taxon>
        <taxon>eudicotyledons</taxon>
        <taxon>Gunneridae</taxon>
        <taxon>Pentapetalae</taxon>
        <taxon>Saxifragales</taxon>
        <taxon>Crassulaceae</taxon>
        <taxon>Kalanchoe</taxon>
    </lineage>
</organism>
<evidence type="ECO:0000313" key="1">
    <source>
        <dbReference type="EnsemblPlants" id="Kaladp0054s0017.1.v1.1"/>
    </source>
</evidence>
<dbReference type="PANTHER" id="PTHR31286">
    <property type="entry name" value="GLYCINE-RICH CELL WALL STRUCTURAL PROTEIN 1.8-LIKE"/>
    <property type="match status" value="1"/>
</dbReference>
<accession>A0A7N0ZYG5</accession>
<protein>
    <submittedName>
        <fullName evidence="1">Uncharacterized protein</fullName>
    </submittedName>
</protein>